<reference evidence="1 2" key="1">
    <citation type="submission" date="2018-12" db="EMBL/GenBank/DDBJ databases">
        <title>Mesorhizobium carbonis sp. nov., isolated from coal mine water.</title>
        <authorList>
            <person name="Xin W."/>
            <person name="Xu Z."/>
            <person name="Xiang F."/>
            <person name="Zhang J."/>
            <person name="Xi L."/>
            <person name="Liu J."/>
        </authorList>
    </citation>
    <scope>NUCLEOTIDE SEQUENCE [LARGE SCALE GENOMIC DNA]</scope>
    <source>
        <strain evidence="1 2">B2.3</strain>
    </source>
</reference>
<evidence type="ECO:0008006" key="3">
    <source>
        <dbReference type="Google" id="ProtNLM"/>
    </source>
</evidence>
<name>A0A3S0ATP2_9HYPH</name>
<proteinExistence type="predicted"/>
<dbReference type="RefSeq" id="WP_126699456.1">
    <property type="nucleotide sequence ID" value="NZ_RWKW01000031.1"/>
</dbReference>
<keyword evidence="2" id="KW-1185">Reference proteome</keyword>
<dbReference type="Proteomes" id="UP000278398">
    <property type="component" value="Unassembled WGS sequence"/>
</dbReference>
<evidence type="ECO:0000313" key="2">
    <source>
        <dbReference type="Proteomes" id="UP000278398"/>
    </source>
</evidence>
<sequence length="176" mass="18617">MASDAVHDSAAKWPVFPDWSGAVIERPGWSGRPVLGLSQVLVSGDFRAALSAHAPTAAEAGLWSIAPTDPIAARIARDRVLLVGSRPLDLPSGWNGTWAASPASDAWFVVDLEGPAVEHVIREGTAADLGASSPSAAILFAGVQAILYRTADRCARLHVESPFGPYLWRWLEARAG</sequence>
<organism evidence="1 2">
    <name type="scientific">Aquibium carbonis</name>
    <dbReference type="NCBI Taxonomy" id="2495581"/>
    <lineage>
        <taxon>Bacteria</taxon>
        <taxon>Pseudomonadati</taxon>
        <taxon>Pseudomonadota</taxon>
        <taxon>Alphaproteobacteria</taxon>
        <taxon>Hyphomicrobiales</taxon>
        <taxon>Phyllobacteriaceae</taxon>
        <taxon>Aquibium</taxon>
    </lineage>
</organism>
<evidence type="ECO:0000313" key="1">
    <source>
        <dbReference type="EMBL" id="RST86844.1"/>
    </source>
</evidence>
<comment type="caution">
    <text evidence="1">The sequence shown here is derived from an EMBL/GenBank/DDBJ whole genome shotgun (WGS) entry which is preliminary data.</text>
</comment>
<protein>
    <recommendedName>
        <fullName evidence="3">Sarcosine oxidase subunit gamma</fullName>
    </recommendedName>
</protein>
<gene>
    <name evidence="1" type="ORF">EJC49_09065</name>
</gene>
<dbReference type="AlphaFoldDB" id="A0A3S0ATP2"/>
<dbReference type="InterPro" id="IPR027266">
    <property type="entry name" value="TrmE/GcvT-like"/>
</dbReference>
<dbReference type="EMBL" id="RWKW01000031">
    <property type="protein sequence ID" value="RST86844.1"/>
    <property type="molecule type" value="Genomic_DNA"/>
</dbReference>
<dbReference type="Gene3D" id="3.30.1360.120">
    <property type="entry name" value="Probable tRNA modification gtpase trme, domain 1"/>
    <property type="match status" value="1"/>
</dbReference>
<accession>A0A3S0ATP2</accession>
<dbReference type="OrthoDB" id="7868213at2"/>